<dbReference type="EMBL" id="JADAQT010000090">
    <property type="protein sequence ID" value="MBE1876900.1"/>
    <property type="molecule type" value="Genomic_DNA"/>
</dbReference>
<dbReference type="Proteomes" id="UP000625527">
    <property type="component" value="Unassembled WGS sequence"/>
</dbReference>
<evidence type="ECO:0000313" key="4">
    <source>
        <dbReference type="Proteomes" id="UP000625527"/>
    </source>
</evidence>
<dbReference type="RefSeq" id="WP_192863463.1">
    <property type="nucleotide sequence ID" value="NZ_JADAQT010000090.1"/>
</dbReference>
<gene>
    <name evidence="3" type="ORF">IHE71_14475</name>
</gene>
<feature type="transmembrane region" description="Helical" evidence="2">
    <location>
        <begin position="77"/>
        <end position="97"/>
    </location>
</feature>
<sequence>MTEPTAAVVAEPGADVPAPAGSLPADDGPAAGPGTAGGTRPLLHRLRAPLVTAGAVGAGTLLLALRTPHEPHSYGFCPLLLVTGLACPLCGGLRGTYELAHLDLAGAWAMNPLWVLLAPALVVLWSVWFLRRARGLAGPRLPSWTPWALLWSLVAFGVLRNLPPLVPYLTPWL</sequence>
<keyword evidence="2" id="KW-1133">Transmembrane helix</keyword>
<keyword evidence="2" id="KW-0472">Membrane</keyword>
<organism evidence="3 4">
    <name type="scientific">Myceligenerans pegani</name>
    <dbReference type="NCBI Taxonomy" id="2776917"/>
    <lineage>
        <taxon>Bacteria</taxon>
        <taxon>Bacillati</taxon>
        <taxon>Actinomycetota</taxon>
        <taxon>Actinomycetes</taxon>
        <taxon>Micrococcales</taxon>
        <taxon>Promicromonosporaceae</taxon>
        <taxon>Myceligenerans</taxon>
    </lineage>
</organism>
<comment type="caution">
    <text evidence="3">The sequence shown here is derived from an EMBL/GenBank/DDBJ whole genome shotgun (WGS) entry which is preliminary data.</text>
</comment>
<keyword evidence="4" id="KW-1185">Reference proteome</keyword>
<evidence type="ECO:0000256" key="2">
    <source>
        <dbReference type="SAM" id="Phobius"/>
    </source>
</evidence>
<keyword evidence="2" id="KW-0812">Transmembrane</keyword>
<proteinExistence type="predicted"/>
<feature type="compositionally biased region" description="Low complexity" evidence="1">
    <location>
        <begin position="17"/>
        <end position="38"/>
    </location>
</feature>
<dbReference type="InterPro" id="IPR021215">
    <property type="entry name" value="DUF2752"/>
</dbReference>
<reference evidence="3 4" key="1">
    <citation type="submission" date="2020-10" db="EMBL/GenBank/DDBJ databases">
        <title>Myceligenerans pegani sp. nov., an endophytic actinomycete isolated from Peganum harmala L. in Xinjiang, China.</title>
        <authorList>
            <person name="Xin L."/>
        </authorList>
    </citation>
    <scope>NUCLEOTIDE SEQUENCE [LARGE SCALE GENOMIC DNA]</scope>
    <source>
        <strain evidence="3 4">TRM65318</strain>
    </source>
</reference>
<accession>A0ABR9MZR4</accession>
<evidence type="ECO:0000256" key="1">
    <source>
        <dbReference type="SAM" id="MobiDB-lite"/>
    </source>
</evidence>
<protein>
    <submittedName>
        <fullName evidence="3">DUF2752 domain-containing protein</fullName>
    </submittedName>
</protein>
<feature type="transmembrane region" description="Helical" evidence="2">
    <location>
        <begin position="141"/>
        <end position="159"/>
    </location>
</feature>
<dbReference type="Pfam" id="PF10825">
    <property type="entry name" value="DUF2752"/>
    <property type="match status" value="1"/>
</dbReference>
<name>A0ABR9MZR4_9MICO</name>
<feature type="transmembrane region" description="Helical" evidence="2">
    <location>
        <begin position="109"/>
        <end position="129"/>
    </location>
</feature>
<evidence type="ECO:0000313" key="3">
    <source>
        <dbReference type="EMBL" id="MBE1876900.1"/>
    </source>
</evidence>
<feature type="region of interest" description="Disordered" evidence="1">
    <location>
        <begin position="1"/>
        <end position="38"/>
    </location>
</feature>